<dbReference type="GO" id="GO:0016020">
    <property type="term" value="C:membrane"/>
    <property type="evidence" value="ECO:0007669"/>
    <property type="project" value="UniProtKB-SubCell"/>
</dbReference>
<evidence type="ECO:0000256" key="1">
    <source>
        <dbReference type="ARBA" id="ARBA00004141"/>
    </source>
</evidence>
<dbReference type="EMBL" id="VIFY01000090">
    <property type="protein sequence ID" value="TQB71006.1"/>
    <property type="molecule type" value="Genomic_DNA"/>
</dbReference>
<dbReference type="PANTHER" id="PTHR33048:SF155">
    <property type="entry name" value="INTEGRAL MEMBRANE PROTEIN"/>
    <property type="match status" value="1"/>
</dbReference>
<feature type="transmembrane region" description="Helical" evidence="6">
    <location>
        <begin position="176"/>
        <end position="198"/>
    </location>
</feature>
<comment type="similarity">
    <text evidence="5">Belongs to the SAT4 family.</text>
</comment>
<comment type="caution">
    <text evidence="8">The sequence shown here is derived from an EMBL/GenBank/DDBJ whole genome shotgun (WGS) entry which is preliminary data.</text>
</comment>
<comment type="subcellular location">
    <subcellularLocation>
        <location evidence="1">Membrane</location>
        <topology evidence="1">Multi-pass membrane protein</topology>
    </subcellularLocation>
</comment>
<evidence type="ECO:0000256" key="4">
    <source>
        <dbReference type="ARBA" id="ARBA00023136"/>
    </source>
</evidence>
<feature type="transmembrane region" description="Helical" evidence="6">
    <location>
        <begin position="210"/>
        <end position="230"/>
    </location>
</feature>
<dbReference type="Pfam" id="PF20684">
    <property type="entry name" value="Fung_rhodopsin"/>
    <property type="match status" value="1"/>
</dbReference>
<proteinExistence type="inferred from homology"/>
<protein>
    <recommendedName>
        <fullName evidence="7">Rhodopsin domain-containing protein</fullName>
    </recommendedName>
</protein>
<evidence type="ECO:0000256" key="3">
    <source>
        <dbReference type="ARBA" id="ARBA00022989"/>
    </source>
</evidence>
<evidence type="ECO:0000256" key="6">
    <source>
        <dbReference type="SAM" id="Phobius"/>
    </source>
</evidence>
<evidence type="ECO:0000256" key="5">
    <source>
        <dbReference type="ARBA" id="ARBA00038359"/>
    </source>
</evidence>
<gene>
    <name evidence="8" type="ORF">MPDQ_007927</name>
</gene>
<keyword evidence="2 6" id="KW-0812">Transmembrane</keyword>
<evidence type="ECO:0000313" key="9">
    <source>
        <dbReference type="Proteomes" id="UP000319663"/>
    </source>
</evidence>
<feature type="transmembrane region" description="Helical" evidence="6">
    <location>
        <begin position="125"/>
        <end position="147"/>
    </location>
</feature>
<feature type="domain" description="Rhodopsin" evidence="7">
    <location>
        <begin position="32"/>
        <end position="273"/>
    </location>
</feature>
<organism evidence="8 9">
    <name type="scientific">Monascus purpureus</name>
    <name type="common">Red mold</name>
    <name type="synonym">Monascus anka</name>
    <dbReference type="NCBI Taxonomy" id="5098"/>
    <lineage>
        <taxon>Eukaryota</taxon>
        <taxon>Fungi</taxon>
        <taxon>Dikarya</taxon>
        <taxon>Ascomycota</taxon>
        <taxon>Pezizomycotina</taxon>
        <taxon>Eurotiomycetes</taxon>
        <taxon>Eurotiomycetidae</taxon>
        <taxon>Eurotiales</taxon>
        <taxon>Aspergillaceae</taxon>
        <taxon>Monascus</taxon>
    </lineage>
</organism>
<feature type="transmembrane region" description="Helical" evidence="6">
    <location>
        <begin position="48"/>
        <end position="72"/>
    </location>
</feature>
<keyword evidence="3 6" id="KW-1133">Transmembrane helix</keyword>
<evidence type="ECO:0000313" key="8">
    <source>
        <dbReference type="EMBL" id="TQB71006.1"/>
    </source>
</evidence>
<accession>A0A507QUL2</accession>
<keyword evidence="4 6" id="KW-0472">Membrane</keyword>
<feature type="transmembrane region" description="Helical" evidence="6">
    <location>
        <begin position="250"/>
        <end position="268"/>
    </location>
</feature>
<evidence type="ECO:0000256" key="2">
    <source>
        <dbReference type="ARBA" id="ARBA00022692"/>
    </source>
</evidence>
<reference evidence="8 9" key="1">
    <citation type="submission" date="2019-06" db="EMBL/GenBank/DDBJ databases">
        <title>Wine fermentation using esterase from Monascus purpureus.</title>
        <authorList>
            <person name="Geng C."/>
            <person name="Zhang Y."/>
        </authorList>
    </citation>
    <scope>NUCLEOTIDE SEQUENCE [LARGE SCALE GENOMIC DNA]</scope>
    <source>
        <strain evidence="8">HQ1</strain>
    </source>
</reference>
<sequence length="452" mass="50600">MPSSAETPYDAGPRLLRDVWALTAIAIVIMGLRVIAKLRIKKFGWDDVLMIVALLVSIAGSAMVTLAVEHGFGRHVWDINERMVPKVIMYDYVAQSVGLSGGTIGRIAFIVFVIGLLGIMRSHRIILWVLVCLQVIVNMMFIVIIFLQCPGHASAIWQHPGQAKCWDPHVQAYYGYFQGSFNSATDLYLAVFATYMFWNLNLKLHVKLGIIILLSLGILAMTASIIKTVQTHILAKMDHDPTTATVNLERWLYIETYLVIITASIPCIRSLTRSVKKRSHLAGGDAHELSSPYAEHRRPVFPARRPEVLVGWEQVQNDSEAPSSDDSVFEGVYRGRMHQSKITKGVLWTLAVPRSTVWGQERSFWTHAAIFVEQTARWIAVQPDKSRIRVDFASADGNSTASPSSAFDMYVGVGFEVDGQGNRLRQFLMPLAFAGPLWSILDQDEEFWGYCS</sequence>
<dbReference type="AlphaFoldDB" id="A0A507QUL2"/>
<dbReference type="Proteomes" id="UP000319663">
    <property type="component" value="Unassembled WGS sequence"/>
</dbReference>
<dbReference type="PANTHER" id="PTHR33048">
    <property type="entry name" value="PTH11-LIKE INTEGRAL MEMBRANE PROTEIN (AFU_ORTHOLOGUE AFUA_5G11245)"/>
    <property type="match status" value="1"/>
</dbReference>
<dbReference type="InterPro" id="IPR052337">
    <property type="entry name" value="SAT4-like"/>
</dbReference>
<feature type="transmembrane region" description="Helical" evidence="6">
    <location>
        <begin position="20"/>
        <end position="36"/>
    </location>
</feature>
<keyword evidence="9" id="KW-1185">Reference proteome</keyword>
<feature type="transmembrane region" description="Helical" evidence="6">
    <location>
        <begin position="92"/>
        <end position="118"/>
    </location>
</feature>
<evidence type="ECO:0000259" key="7">
    <source>
        <dbReference type="Pfam" id="PF20684"/>
    </source>
</evidence>
<dbReference type="InterPro" id="IPR049326">
    <property type="entry name" value="Rhodopsin_dom_fungi"/>
</dbReference>
<name>A0A507QUL2_MONPU</name>